<dbReference type="InterPro" id="IPR002110">
    <property type="entry name" value="Ankyrin_rpt"/>
</dbReference>
<comment type="caution">
    <text evidence="5">The sequence shown here is derived from an EMBL/GenBank/DDBJ whole genome shotgun (WGS) entry which is preliminary data.</text>
</comment>
<protein>
    <submittedName>
        <fullName evidence="5">Uncharacterized protein</fullName>
    </submittedName>
</protein>
<dbReference type="PANTHER" id="PTHR24166:SF48">
    <property type="entry name" value="PROTEIN VAPYRIN"/>
    <property type="match status" value="1"/>
</dbReference>
<keyword evidence="6" id="KW-1185">Reference proteome</keyword>
<evidence type="ECO:0000256" key="3">
    <source>
        <dbReference type="PROSITE-ProRule" id="PRU00023"/>
    </source>
</evidence>
<keyword evidence="2 3" id="KW-0040">ANK repeat</keyword>
<dbReference type="PROSITE" id="PS50297">
    <property type="entry name" value="ANK_REP_REGION"/>
    <property type="match status" value="2"/>
</dbReference>
<dbReference type="PROSITE" id="PS50088">
    <property type="entry name" value="ANK_REPEAT"/>
    <property type="match status" value="2"/>
</dbReference>
<feature type="repeat" description="ANK" evidence="3">
    <location>
        <begin position="234"/>
        <end position="255"/>
    </location>
</feature>
<evidence type="ECO:0000313" key="6">
    <source>
        <dbReference type="Proteomes" id="UP000434957"/>
    </source>
</evidence>
<dbReference type="EMBL" id="QXFT01000666">
    <property type="protein sequence ID" value="KAE9338385.1"/>
    <property type="molecule type" value="Genomic_DNA"/>
</dbReference>
<gene>
    <name evidence="5" type="ORF">PR003_g11516</name>
</gene>
<dbReference type="InterPro" id="IPR036770">
    <property type="entry name" value="Ankyrin_rpt-contain_sf"/>
</dbReference>
<name>A0A6A4FAV1_9STRA</name>
<dbReference type="SUPFAM" id="SSF48403">
    <property type="entry name" value="Ankyrin repeat"/>
    <property type="match status" value="1"/>
</dbReference>
<sequence>MESPSSSAVTINTPRTASSQLTPSELSIFPAFTPDLIRLAELAGSSLYSPPVSPRGAETREIFAAVGKGQAFFELLEARDLSLVPTTGSSEGETPTGSGRIDVARCVDGRRRTLLHQACRSGNVQVAKCLLFHGANASARCRDGRTPFHNAAASTRTTALGLLKLLYEHDPTGIAAVDANGSHVLHLAAIHGNLEAIQWCAGLITQPTGKRDALRSPRPLISRYMVPLGITSFSGRNILHYAAFNGHLDILKWLLGDENPRRGELALDAMDANGYSVLHYAAMGAPLEVCEWLVLEAPARNQLNLTARTSEGKTIVELAAGRPASIQHFIRERAQIHGFGRV</sequence>
<reference evidence="5 6" key="1">
    <citation type="submission" date="2018-08" db="EMBL/GenBank/DDBJ databases">
        <title>Genomic investigation of the strawberry pathogen Phytophthora fragariae indicates pathogenicity is determined by transcriptional variation in three key races.</title>
        <authorList>
            <person name="Adams T.M."/>
            <person name="Armitage A.D."/>
            <person name="Sobczyk M.K."/>
            <person name="Bates H.J."/>
            <person name="Dunwell J.M."/>
            <person name="Nellist C.F."/>
            <person name="Harrison R.J."/>
        </authorList>
    </citation>
    <scope>NUCLEOTIDE SEQUENCE [LARGE SCALE GENOMIC DNA]</scope>
    <source>
        <strain evidence="5 6">SCRP333</strain>
    </source>
</reference>
<dbReference type="SMART" id="SM00248">
    <property type="entry name" value="ANK"/>
    <property type="match status" value="5"/>
</dbReference>
<evidence type="ECO:0000313" key="5">
    <source>
        <dbReference type="EMBL" id="KAE9338385.1"/>
    </source>
</evidence>
<dbReference type="AlphaFoldDB" id="A0A6A4FAV1"/>
<feature type="region of interest" description="Disordered" evidence="4">
    <location>
        <begin position="1"/>
        <end position="20"/>
    </location>
</feature>
<dbReference type="Pfam" id="PF12796">
    <property type="entry name" value="Ank_2"/>
    <property type="match status" value="2"/>
</dbReference>
<dbReference type="Proteomes" id="UP000434957">
    <property type="component" value="Unassembled WGS sequence"/>
</dbReference>
<evidence type="ECO:0000256" key="2">
    <source>
        <dbReference type="ARBA" id="ARBA00023043"/>
    </source>
</evidence>
<evidence type="ECO:0000256" key="1">
    <source>
        <dbReference type="ARBA" id="ARBA00022737"/>
    </source>
</evidence>
<proteinExistence type="predicted"/>
<keyword evidence="1" id="KW-0677">Repeat</keyword>
<feature type="repeat" description="ANK" evidence="3">
    <location>
        <begin position="110"/>
        <end position="142"/>
    </location>
</feature>
<evidence type="ECO:0000256" key="4">
    <source>
        <dbReference type="SAM" id="MobiDB-lite"/>
    </source>
</evidence>
<accession>A0A6A4FAV1</accession>
<organism evidence="5 6">
    <name type="scientific">Phytophthora rubi</name>
    <dbReference type="NCBI Taxonomy" id="129364"/>
    <lineage>
        <taxon>Eukaryota</taxon>
        <taxon>Sar</taxon>
        <taxon>Stramenopiles</taxon>
        <taxon>Oomycota</taxon>
        <taxon>Peronosporomycetes</taxon>
        <taxon>Peronosporales</taxon>
        <taxon>Peronosporaceae</taxon>
        <taxon>Phytophthora</taxon>
    </lineage>
</organism>
<dbReference type="Gene3D" id="1.25.40.20">
    <property type="entry name" value="Ankyrin repeat-containing domain"/>
    <property type="match status" value="2"/>
</dbReference>
<dbReference type="PANTHER" id="PTHR24166">
    <property type="entry name" value="ROLLING PEBBLES, ISOFORM B"/>
    <property type="match status" value="1"/>
</dbReference>
<dbReference type="InterPro" id="IPR050889">
    <property type="entry name" value="Dendritic_Spine_Reg/Scaffold"/>
</dbReference>